<dbReference type="PANTHER" id="PTHR30349:SF41">
    <property type="entry name" value="INTEGRASE_RECOMBINASE PROTEIN MJ0367-RELATED"/>
    <property type="match status" value="1"/>
</dbReference>
<name>K9GS90_9PROT</name>
<dbReference type="PROSITE" id="PS51898">
    <property type="entry name" value="TYR_RECOMBINASE"/>
    <property type="match status" value="1"/>
</dbReference>
<dbReference type="EMBL" id="ANHY01000017">
    <property type="protein sequence ID" value="EKV28047.1"/>
    <property type="molecule type" value="Genomic_DNA"/>
</dbReference>
<keyword evidence="3" id="KW-0238">DNA-binding</keyword>
<evidence type="ECO:0000256" key="2">
    <source>
        <dbReference type="ARBA" id="ARBA00022908"/>
    </source>
</evidence>
<dbReference type="Pfam" id="PF20172">
    <property type="entry name" value="DUF6538"/>
    <property type="match status" value="1"/>
</dbReference>
<comment type="caution">
    <text evidence="7">The sequence shown here is derived from an EMBL/GenBank/DDBJ whole genome shotgun (WGS) entry which is preliminary data.</text>
</comment>
<evidence type="ECO:0000259" key="6">
    <source>
        <dbReference type="PROSITE" id="PS51898"/>
    </source>
</evidence>
<dbReference type="Proteomes" id="UP000009881">
    <property type="component" value="Unassembled WGS sequence"/>
</dbReference>
<feature type="region of interest" description="Disordered" evidence="5">
    <location>
        <begin position="240"/>
        <end position="267"/>
    </location>
</feature>
<dbReference type="InterPro" id="IPR011010">
    <property type="entry name" value="DNA_brk_join_enz"/>
</dbReference>
<dbReference type="SUPFAM" id="SSF56349">
    <property type="entry name" value="DNA breaking-rejoining enzymes"/>
    <property type="match status" value="1"/>
</dbReference>
<dbReference type="InterPro" id="IPR002104">
    <property type="entry name" value="Integrase_catalytic"/>
</dbReference>
<reference evidence="7 8" key="1">
    <citation type="journal article" date="2013" name="Genome Announc.">
        <title>Draft Genome Sequence of an Alphaproteobacterium, Caenispirillum salinarum AK4(T), Isolated from a Solar Saltern.</title>
        <authorList>
            <person name="Khatri I."/>
            <person name="Singh A."/>
            <person name="Korpole S."/>
            <person name="Pinnaka A.K."/>
            <person name="Subramanian S."/>
        </authorList>
    </citation>
    <scope>NUCLEOTIDE SEQUENCE [LARGE SCALE GENOMIC DNA]</scope>
    <source>
        <strain evidence="7 8">AK4</strain>
    </source>
</reference>
<dbReference type="InterPro" id="IPR046668">
    <property type="entry name" value="DUF6538"/>
</dbReference>
<keyword evidence="8" id="KW-1185">Reference proteome</keyword>
<dbReference type="GO" id="GO:0006310">
    <property type="term" value="P:DNA recombination"/>
    <property type="evidence" value="ECO:0007669"/>
    <property type="project" value="UniProtKB-KW"/>
</dbReference>
<dbReference type="eggNOG" id="COG0582">
    <property type="taxonomic scope" value="Bacteria"/>
</dbReference>
<evidence type="ECO:0000256" key="1">
    <source>
        <dbReference type="ARBA" id="ARBA00008857"/>
    </source>
</evidence>
<evidence type="ECO:0000313" key="8">
    <source>
        <dbReference type="Proteomes" id="UP000009881"/>
    </source>
</evidence>
<evidence type="ECO:0000256" key="5">
    <source>
        <dbReference type="SAM" id="MobiDB-lite"/>
    </source>
</evidence>
<dbReference type="InterPro" id="IPR050090">
    <property type="entry name" value="Tyrosine_recombinase_XerCD"/>
</dbReference>
<dbReference type="Gene3D" id="1.10.443.10">
    <property type="entry name" value="Intergrase catalytic core"/>
    <property type="match status" value="1"/>
</dbReference>
<dbReference type="GO" id="GO:0015074">
    <property type="term" value="P:DNA integration"/>
    <property type="evidence" value="ECO:0007669"/>
    <property type="project" value="UniProtKB-KW"/>
</dbReference>
<keyword evidence="2" id="KW-0229">DNA integration</keyword>
<protein>
    <submittedName>
        <fullName evidence="7">Phage integrase family protein</fullName>
    </submittedName>
</protein>
<keyword evidence="4" id="KW-0233">DNA recombination</keyword>
<gene>
    <name evidence="7" type="ORF">C882_1048</name>
</gene>
<feature type="domain" description="Tyr recombinase" evidence="6">
    <location>
        <begin position="424"/>
        <end position="631"/>
    </location>
</feature>
<dbReference type="CDD" id="cd01184">
    <property type="entry name" value="INT_C_like_1"/>
    <property type="match status" value="1"/>
</dbReference>
<dbReference type="PANTHER" id="PTHR30349">
    <property type="entry name" value="PHAGE INTEGRASE-RELATED"/>
    <property type="match status" value="1"/>
</dbReference>
<evidence type="ECO:0000256" key="3">
    <source>
        <dbReference type="ARBA" id="ARBA00023125"/>
    </source>
</evidence>
<dbReference type="InterPro" id="IPR013762">
    <property type="entry name" value="Integrase-like_cat_sf"/>
</dbReference>
<evidence type="ECO:0000256" key="4">
    <source>
        <dbReference type="ARBA" id="ARBA00023172"/>
    </source>
</evidence>
<dbReference type="STRING" id="1238182.C882_1048"/>
<sequence>MDQAGPPGWSTSGSRSGAMPLANCLKLKSQFYHGRVKVPLALVTVVGRKEILRTLRTRDPVKARRRARIFWLRCDGMFQALQQNPGLSRAQVQGVIDHFLGDALWLAEERLALGQPVFEMPSEPRPAEADDIDLMERRVRDGLARNDYSLVAARAQELARTYNIQGSGPDGLVLSRALMRATLTLTAEVRRRRQGDYRPEQIVEVTQVAANQNHTAVAPVPAPATATMPEPVAVDHDQHGRLEQKASDQQTQARDAEDDAETDPITERLESDTFALWEDYAQEMLATRMWTNHTRGQNDCSLRFFRQLHGDVGAADLKRRHIGAYQSMLRYLPALNGKSPRWKGMSGPEMAAAVRSAKEREADGEALPDDERIGKTLSEKTVRRHISALSGYWSWLADKGYVERDNPFLNFQKRGKKGRGKGDVRHERLDWEDSLLRSLLTSPAWTGHGRYLHLPGTQITRCEKFWVPLISVLSGMRIEEICHLRVGDVRQEQDVWVFDIKWASGHIKNDASKRLVPLHDELLRMGFIQDRVAGRDKSERLFKELSPRGKDEKYGIRISKWFTRYRQYLGIYEEKVDFHSLRHTVSTLLKNTELPEGWIDEVMGHESEKRRSEGHRYTKRIWLQNLQKTVNAINLGIDLSHLYKK</sequence>
<dbReference type="GO" id="GO:0003677">
    <property type="term" value="F:DNA binding"/>
    <property type="evidence" value="ECO:0007669"/>
    <property type="project" value="UniProtKB-KW"/>
</dbReference>
<proteinExistence type="inferred from homology"/>
<accession>K9GS90</accession>
<dbReference type="Pfam" id="PF00589">
    <property type="entry name" value="Phage_integrase"/>
    <property type="match status" value="1"/>
</dbReference>
<organism evidence="7 8">
    <name type="scientific">Caenispirillum salinarum AK4</name>
    <dbReference type="NCBI Taxonomy" id="1238182"/>
    <lineage>
        <taxon>Bacteria</taxon>
        <taxon>Pseudomonadati</taxon>
        <taxon>Pseudomonadota</taxon>
        <taxon>Alphaproteobacteria</taxon>
        <taxon>Rhodospirillales</taxon>
        <taxon>Novispirillaceae</taxon>
        <taxon>Caenispirillum</taxon>
    </lineage>
</organism>
<comment type="similarity">
    <text evidence="1">Belongs to the 'phage' integrase family.</text>
</comment>
<evidence type="ECO:0000313" key="7">
    <source>
        <dbReference type="EMBL" id="EKV28047.1"/>
    </source>
</evidence>
<dbReference type="AlphaFoldDB" id="K9GS90"/>